<dbReference type="Pfam" id="PF04326">
    <property type="entry name" value="SLFN_AlbA_2"/>
    <property type="match status" value="1"/>
</dbReference>
<dbReference type="RefSeq" id="WP_085440104.1">
    <property type="nucleotide sequence ID" value="NZ_LVJN01000007.1"/>
</dbReference>
<feature type="domain" description="Filamentation induced by cAMP protein Fic-like C-terminal" evidence="3">
    <location>
        <begin position="554"/>
        <end position="601"/>
    </location>
</feature>
<dbReference type="PANTHER" id="PTHR30595">
    <property type="entry name" value="GLPR-RELATED TRANSCRIPTIONAL REPRESSOR"/>
    <property type="match status" value="1"/>
</dbReference>
<sequence>MTQDDLIELLKAHEWSDVEFKEARQAVPRSAYESVSAFANTAGGHLVFGVKKDGADFEVVGVIDVDNVQNSFLSTLRQPDKISATIHVKEDLHNIDGNDLLIFYVPEAARTEKPIFLNGDIRRAFIRKGGIDVRCSQEEVRRFINDASSDRYDGQVVEFNLDTCFDSSAISWYRNVYEHKPGNRTHAEKSDFEFLFELGLIKETSQGHKATKAAILLFGRDGSFRDLLPRITVDCQRYGGQHSELALQPRWMDRLVLDFNLIRSWQALTDWYQKLSETPFRVDPTTMQRMDMPPDYVAFREAAINILIHQDFSDQTRKPEICHFTDRTIFWNPGDAFASEVDLWEPGAKEVRNPAIVGAFRRIGLSENSGWGLRDVRTNWLQLGNVPPQITNDKARKTFQLTLIKELLLSEDQIMFQASLGVHLDENQAKSFAYACRNRGALTVMDVKAVTSLNGPDSRALLSQLVVQGLMEAQEEGVRYQIAAHLRDRFSPEQPSAGQENISTAQAEAEPANLSTAQAGQNTANLSTAQAQPLTQLSEMQWSIVVFCDTPRAMMELVEHLGVSNRGYFKKKHLDPLISGGVVSMTEPDSPRSPNQRYVLTDSGLRLKARRVSAADTLQKE</sequence>
<dbReference type="InterPro" id="IPR049514">
    <property type="entry name" value="Fic-like_C"/>
</dbReference>
<comment type="caution">
    <text evidence="4">The sequence shown here is derived from an EMBL/GenBank/DDBJ whole genome shotgun (WGS) entry which is preliminary data.</text>
</comment>
<dbReference type="STRING" id="1434232.MAIT1_04665"/>
<evidence type="ECO:0000256" key="1">
    <source>
        <dbReference type="SAM" id="MobiDB-lite"/>
    </source>
</evidence>
<dbReference type="PANTHER" id="PTHR30595:SF6">
    <property type="entry name" value="SCHLAFEN ALBA-2 DOMAIN-CONTAINING PROTEIN"/>
    <property type="match status" value="1"/>
</dbReference>
<feature type="region of interest" description="Disordered" evidence="1">
    <location>
        <begin position="490"/>
        <end position="513"/>
    </location>
</feature>
<name>A0A1Y2KAP0_9PROT</name>
<evidence type="ECO:0000259" key="2">
    <source>
        <dbReference type="Pfam" id="PF04326"/>
    </source>
</evidence>
<dbReference type="InterPro" id="IPR038461">
    <property type="entry name" value="Schlafen_AlbA_2_dom_sf"/>
</dbReference>
<evidence type="ECO:0000259" key="3">
    <source>
        <dbReference type="Pfam" id="PF21247"/>
    </source>
</evidence>
<gene>
    <name evidence="4" type="ORF">MAIT1_04665</name>
</gene>
<dbReference type="AlphaFoldDB" id="A0A1Y2KAP0"/>
<feature type="compositionally biased region" description="Polar residues" evidence="1">
    <location>
        <begin position="493"/>
        <end position="506"/>
    </location>
</feature>
<dbReference type="InterPro" id="IPR038475">
    <property type="entry name" value="RecG_C_sf"/>
</dbReference>
<proteinExistence type="predicted"/>
<dbReference type="Pfam" id="PF21247">
    <property type="entry name" value="Fic-like_C"/>
    <property type="match status" value="1"/>
</dbReference>
<evidence type="ECO:0000313" key="4">
    <source>
        <dbReference type="EMBL" id="OSM08493.1"/>
    </source>
</evidence>
<reference evidence="4 5" key="1">
    <citation type="journal article" date="2016" name="BMC Genomics">
        <title>Combined genomic and structural analyses of a cultured magnetotactic bacterium reveals its niche adaptation to a dynamic environment.</title>
        <authorList>
            <person name="Araujo A.C."/>
            <person name="Morillo V."/>
            <person name="Cypriano J."/>
            <person name="Teixeira L.C."/>
            <person name="Leao P."/>
            <person name="Lyra S."/>
            <person name="Almeida L.G."/>
            <person name="Bazylinski D.A."/>
            <person name="Vasconcellos A.T."/>
            <person name="Abreu F."/>
            <person name="Lins U."/>
        </authorList>
    </citation>
    <scope>NUCLEOTIDE SEQUENCE [LARGE SCALE GENOMIC DNA]</scope>
    <source>
        <strain evidence="4 5">IT-1</strain>
    </source>
</reference>
<evidence type="ECO:0000313" key="5">
    <source>
        <dbReference type="Proteomes" id="UP000194003"/>
    </source>
</evidence>
<accession>A0A1Y2KAP0</accession>
<dbReference type="OrthoDB" id="9805115at2"/>
<keyword evidence="5" id="KW-1185">Reference proteome</keyword>
<dbReference type="Pfam" id="PF13749">
    <property type="entry name" value="HATPase_c_4"/>
    <property type="match status" value="1"/>
</dbReference>
<dbReference type="Gene3D" id="3.30.950.30">
    <property type="entry name" value="Schlafen, AAA domain"/>
    <property type="match status" value="1"/>
</dbReference>
<dbReference type="Proteomes" id="UP000194003">
    <property type="component" value="Unassembled WGS sequence"/>
</dbReference>
<feature type="domain" description="Schlafen AlbA-2" evidence="2">
    <location>
        <begin position="14"/>
        <end position="134"/>
    </location>
</feature>
<protein>
    <submittedName>
        <fullName evidence="4">Putative AAA ATPase</fullName>
    </submittedName>
</protein>
<dbReference type="EMBL" id="LVJN01000007">
    <property type="protein sequence ID" value="OSM08493.1"/>
    <property type="molecule type" value="Genomic_DNA"/>
</dbReference>
<dbReference type="Gene3D" id="3.30.565.60">
    <property type="match status" value="1"/>
</dbReference>
<organism evidence="4 5">
    <name type="scientific">Magnetofaba australis IT-1</name>
    <dbReference type="NCBI Taxonomy" id="1434232"/>
    <lineage>
        <taxon>Bacteria</taxon>
        <taxon>Pseudomonadati</taxon>
        <taxon>Pseudomonadota</taxon>
        <taxon>Magnetococcia</taxon>
        <taxon>Magnetococcales</taxon>
        <taxon>Magnetococcaceae</taxon>
        <taxon>Magnetofaba</taxon>
    </lineage>
</organism>
<dbReference type="InterPro" id="IPR007421">
    <property type="entry name" value="Schlafen_AlbA_2_dom"/>
</dbReference>